<dbReference type="InterPro" id="IPR036034">
    <property type="entry name" value="PDZ_sf"/>
</dbReference>
<evidence type="ECO:0000256" key="2">
    <source>
        <dbReference type="ARBA" id="ARBA00022670"/>
    </source>
</evidence>
<dbReference type="Proteomes" id="UP000014227">
    <property type="component" value="Chromosome I"/>
</dbReference>
<dbReference type="SUPFAM" id="SSF50156">
    <property type="entry name" value="PDZ domain-like"/>
    <property type="match status" value="1"/>
</dbReference>
<dbReference type="InterPro" id="IPR001940">
    <property type="entry name" value="Peptidase_S1C"/>
</dbReference>
<dbReference type="GO" id="GO:0004252">
    <property type="term" value="F:serine-type endopeptidase activity"/>
    <property type="evidence" value="ECO:0007669"/>
    <property type="project" value="InterPro"/>
</dbReference>
<evidence type="ECO:0000256" key="3">
    <source>
        <dbReference type="ARBA" id="ARBA00022801"/>
    </source>
</evidence>
<evidence type="ECO:0000256" key="4">
    <source>
        <dbReference type="SAM" id="Phobius"/>
    </source>
</evidence>
<evidence type="ECO:0000259" key="5">
    <source>
        <dbReference type="PROSITE" id="PS50106"/>
    </source>
</evidence>
<keyword evidence="4" id="KW-1133">Transmembrane helix</keyword>
<keyword evidence="4" id="KW-0472">Membrane</keyword>
<dbReference type="STRING" id="454171.CP488_02889"/>
<dbReference type="PRINTS" id="PR00834">
    <property type="entry name" value="PROTEASES2C"/>
</dbReference>
<dbReference type="InterPro" id="IPR051201">
    <property type="entry name" value="Chloro_Bact_Ser_Proteases"/>
</dbReference>
<proteinExistence type="inferred from homology"/>
<dbReference type="SMART" id="SM00228">
    <property type="entry name" value="PDZ"/>
    <property type="match status" value="1"/>
</dbReference>
<keyword evidence="2 6" id="KW-0645">Protease</keyword>
<organism evidence="6 7">
    <name type="scientific">Chthonomonas calidirosea (strain DSM 23976 / ICMP 18418 / T49)</name>
    <dbReference type="NCBI Taxonomy" id="1303518"/>
    <lineage>
        <taxon>Bacteria</taxon>
        <taxon>Bacillati</taxon>
        <taxon>Armatimonadota</taxon>
        <taxon>Chthonomonadia</taxon>
        <taxon>Chthonomonadales</taxon>
        <taxon>Chthonomonadaceae</taxon>
        <taxon>Chthonomonas</taxon>
    </lineage>
</organism>
<protein>
    <submittedName>
        <fullName evidence="6">Trypsin-like serine proteases, typically periplasmic, contain C-terminal PDZ domain</fullName>
    </submittedName>
</protein>
<comment type="similarity">
    <text evidence="1">Belongs to the peptidase S1C family.</text>
</comment>
<name>S0ETV9_CHTCT</name>
<dbReference type="InterPro" id="IPR009003">
    <property type="entry name" value="Peptidase_S1_PA"/>
</dbReference>
<evidence type="ECO:0000313" key="7">
    <source>
        <dbReference type="Proteomes" id="UP000014227"/>
    </source>
</evidence>
<dbReference type="KEGG" id="ccz:CCALI_01208"/>
<keyword evidence="4" id="KW-0812">Transmembrane</keyword>
<dbReference type="PANTHER" id="PTHR43343">
    <property type="entry name" value="PEPTIDASE S12"/>
    <property type="match status" value="1"/>
</dbReference>
<evidence type="ECO:0000256" key="1">
    <source>
        <dbReference type="ARBA" id="ARBA00010541"/>
    </source>
</evidence>
<dbReference type="InParanoid" id="S0ETV9"/>
<reference evidence="7" key="1">
    <citation type="submission" date="2013-03" db="EMBL/GenBank/DDBJ databases">
        <title>Genome sequence of Chthonomonas calidirosea, the first sequenced genome from the Armatimonadetes phylum (formally candidate division OP10).</title>
        <authorList>
            <person name="Lee K.C.Y."/>
            <person name="Morgan X.C."/>
            <person name="Dunfield P.F."/>
            <person name="Tamas I."/>
            <person name="Houghton K.M."/>
            <person name="Vyssotski M."/>
            <person name="Ryan J.L.J."/>
            <person name="Lagutin K."/>
            <person name="McDonald I.R."/>
            <person name="Stott M.B."/>
        </authorList>
    </citation>
    <scope>NUCLEOTIDE SEQUENCE [LARGE SCALE GENOMIC DNA]</scope>
    <source>
        <strain evidence="7">DSM 23976 / ICMP 18418 / T49</strain>
    </source>
</reference>
<dbReference type="RefSeq" id="WP_016482571.1">
    <property type="nucleotide sequence ID" value="NC_021487.1"/>
</dbReference>
<dbReference type="PATRIC" id="fig|1303518.3.peg.1230"/>
<keyword evidence="7" id="KW-1185">Reference proteome</keyword>
<evidence type="ECO:0000313" key="6">
    <source>
        <dbReference type="EMBL" id="CCW35026.1"/>
    </source>
</evidence>
<dbReference type="Pfam" id="PF13365">
    <property type="entry name" value="Trypsin_2"/>
    <property type="match status" value="1"/>
</dbReference>
<dbReference type="Gene3D" id="2.30.42.10">
    <property type="match status" value="1"/>
</dbReference>
<keyword evidence="3" id="KW-0378">Hydrolase</keyword>
<gene>
    <name evidence="6" type="ORF">CCALI_01208</name>
</gene>
<dbReference type="Gene3D" id="2.40.10.10">
    <property type="entry name" value="Trypsin-like serine proteases"/>
    <property type="match status" value="2"/>
</dbReference>
<dbReference type="EMBL" id="HF951689">
    <property type="protein sequence ID" value="CCW35026.1"/>
    <property type="molecule type" value="Genomic_DNA"/>
</dbReference>
<dbReference type="AlphaFoldDB" id="S0ETV9"/>
<dbReference type="InterPro" id="IPR001478">
    <property type="entry name" value="PDZ"/>
</dbReference>
<dbReference type="PANTHER" id="PTHR43343:SF3">
    <property type="entry name" value="PROTEASE DO-LIKE 8, CHLOROPLASTIC"/>
    <property type="match status" value="1"/>
</dbReference>
<feature type="domain" description="PDZ" evidence="5">
    <location>
        <begin position="271"/>
        <end position="367"/>
    </location>
</feature>
<dbReference type="eggNOG" id="COG0265">
    <property type="taxonomic scope" value="Bacteria"/>
</dbReference>
<dbReference type="SUPFAM" id="SSF50494">
    <property type="entry name" value="Trypsin-like serine proteases"/>
    <property type="match status" value="1"/>
</dbReference>
<dbReference type="Pfam" id="PF13180">
    <property type="entry name" value="PDZ_2"/>
    <property type="match status" value="1"/>
</dbReference>
<dbReference type="InterPro" id="IPR043504">
    <property type="entry name" value="Peptidase_S1_PA_chymotrypsin"/>
</dbReference>
<dbReference type="HOGENOM" id="CLU_020120_2_2_0"/>
<dbReference type="PROSITE" id="PS50106">
    <property type="entry name" value="PDZ"/>
    <property type="match status" value="1"/>
</dbReference>
<feature type="transmembrane region" description="Helical" evidence="4">
    <location>
        <begin position="12"/>
        <end position="30"/>
    </location>
</feature>
<dbReference type="GO" id="GO:0006508">
    <property type="term" value="P:proteolysis"/>
    <property type="evidence" value="ECO:0007669"/>
    <property type="project" value="UniProtKB-KW"/>
</dbReference>
<accession>S0ETV9</accession>
<sequence>MPLSSENSKRAWLRMLLLLGVAFVLGGFVLPNIHITWRESESQASMGGLDVSLGKPQTSLSPLEVYARAAQAVYRSVVYIDASETVRVEPDIFDEMMGVEPQVEQSHWEGSGVIITPDGYILTNEHVVGRSDSGRTITVTLADGRRFKGHLVGADYTTDVALVKIDGHNLPAAKLGTVRGLVPGQICVAIGNPLGLRFTVTNGVISALDRPIATDDGRIYSHLIQHSAAINPGNSGGPLVDIEGRVIGINTLVRQHAEGIGFAIPIDTALQVAEELKAYGRVPRPWLGVVVQTNTPSLATRFGLPPVKGVVVTGVYRDGPAAQAGIEPGDVITRVNGRPITDSDQFRAVTQGLKVGSTVTLEVHRGDQYAQVQVQVAQQP</sequence>